<dbReference type="PANTHER" id="PTHR43711">
    <property type="entry name" value="TWO-COMPONENT HISTIDINE KINASE"/>
    <property type="match status" value="1"/>
</dbReference>
<evidence type="ECO:0000256" key="3">
    <source>
        <dbReference type="ARBA" id="ARBA00022553"/>
    </source>
</evidence>
<evidence type="ECO:0000313" key="10">
    <source>
        <dbReference type="Proteomes" id="UP000028725"/>
    </source>
</evidence>
<sequence>MPTRDPPQPPSPEEQAVLLERERQARREAAAERVRLENLIMEAPAFIALFRGPQHVYVLSNPRNTEALGHRELLGKPFHEALPGAVFQGFVALLDQVYSTGKPFSAEQMPVKVTHPDGSQSERFVNFIYQPTRDAQGNVDGIASFGFEVTAIVRARQQAEALAAELKRSEERYRAFVTKSTEGIYRVDVCPPIPTTVPVDEQLDLVFRNTHIAECNDAMARMYGFHSATELIGTRLDALLVREDPRNLEYLRGFLQNGYRIEDAESRELAHDGTPKVFLNNLVGIVRDGLLLGAWGTQRDVTEQRHAEEELKRAESNARFLSEASAVLASSLDYEATLRNVARLAVPSLADWCLVDLMQADGSFKRVEAVCTDPEDDALAQEIRCTIVTRDGNPRYPVIQAITEGRPVLLADLSPQEIALNEAHAKQLAATRIRSLISAPLVARGRTLGVLTFSMSHSGRRYTPAELTVLGELARRAALSVENARLYREAQDAIRLRDEFLSIASHELKTPLTPLSLKLQMLMREVRRQPDSPLRHAVEDYIAVGSRQVKKLSELVSDLLDVSRIVGGRLRLELEEVELGALVREVVARYEPEAVRVGSKLVLKAAPEAVTGRWDRLRLEQVITNLVDNAIKYGAGKPFHVTLEADQHRAVLRVKDEGIGIAPEHLKRIFDRFERAVSERHYGGLGLGLYITRTIVEAMRGTIQVESAPGQGALFTVSLPRRTSETPPGPPAV</sequence>
<proteinExistence type="predicted"/>
<dbReference type="CDD" id="cd00082">
    <property type="entry name" value="HisKA"/>
    <property type="match status" value="1"/>
</dbReference>
<protein>
    <recommendedName>
        <fullName evidence="2">histidine kinase</fullName>
        <ecNumber evidence="2">2.7.13.3</ecNumber>
    </recommendedName>
</protein>
<dbReference type="InterPro" id="IPR036097">
    <property type="entry name" value="HisK_dim/P_sf"/>
</dbReference>
<feature type="domain" description="Histidine kinase" evidence="7">
    <location>
        <begin position="503"/>
        <end position="723"/>
    </location>
</feature>
<dbReference type="InterPro" id="IPR003594">
    <property type="entry name" value="HATPase_dom"/>
</dbReference>
<dbReference type="EMBL" id="JMCB01000005">
    <property type="protein sequence ID" value="KFE68889.1"/>
    <property type="molecule type" value="Genomic_DNA"/>
</dbReference>
<evidence type="ECO:0000256" key="1">
    <source>
        <dbReference type="ARBA" id="ARBA00000085"/>
    </source>
</evidence>
<dbReference type="AlphaFoldDB" id="A0A085WMH6"/>
<dbReference type="InterPro" id="IPR036890">
    <property type="entry name" value="HATPase_C_sf"/>
</dbReference>
<name>A0A085WMH6_9BACT</name>
<evidence type="ECO:0000256" key="5">
    <source>
        <dbReference type="ARBA" id="ARBA00022777"/>
    </source>
</evidence>
<evidence type="ECO:0000256" key="6">
    <source>
        <dbReference type="ARBA" id="ARBA00023012"/>
    </source>
</evidence>
<dbReference type="SMART" id="SM00387">
    <property type="entry name" value="HATPase_c"/>
    <property type="match status" value="1"/>
</dbReference>
<dbReference type="InterPro" id="IPR005467">
    <property type="entry name" value="His_kinase_dom"/>
</dbReference>
<dbReference type="SUPFAM" id="SSF55781">
    <property type="entry name" value="GAF domain-like"/>
    <property type="match status" value="1"/>
</dbReference>
<keyword evidence="4" id="KW-0808">Transferase</keyword>
<dbReference type="PRINTS" id="PR00344">
    <property type="entry name" value="BCTRLSENSOR"/>
</dbReference>
<dbReference type="NCBIfam" id="TIGR00229">
    <property type="entry name" value="sensory_box"/>
    <property type="match status" value="1"/>
</dbReference>
<evidence type="ECO:0000256" key="4">
    <source>
        <dbReference type="ARBA" id="ARBA00022679"/>
    </source>
</evidence>
<evidence type="ECO:0000256" key="2">
    <source>
        <dbReference type="ARBA" id="ARBA00012438"/>
    </source>
</evidence>
<accession>A0A085WMH6</accession>
<dbReference type="SMART" id="SM00065">
    <property type="entry name" value="GAF"/>
    <property type="match status" value="1"/>
</dbReference>
<dbReference type="Pfam" id="PF01590">
    <property type="entry name" value="GAF"/>
    <property type="match status" value="1"/>
</dbReference>
<dbReference type="RefSeq" id="WP_052419948.1">
    <property type="nucleotide sequence ID" value="NZ_JMCB01000005.1"/>
</dbReference>
<dbReference type="EC" id="2.7.13.3" evidence="2"/>
<dbReference type="SUPFAM" id="SSF55874">
    <property type="entry name" value="ATPase domain of HSP90 chaperone/DNA topoisomerase II/histidine kinase"/>
    <property type="match status" value="1"/>
</dbReference>
<evidence type="ECO:0000313" key="9">
    <source>
        <dbReference type="EMBL" id="KFE68889.1"/>
    </source>
</evidence>
<dbReference type="PANTHER" id="PTHR43711:SF1">
    <property type="entry name" value="HISTIDINE KINASE 1"/>
    <property type="match status" value="1"/>
</dbReference>
<dbReference type="PROSITE" id="PS50113">
    <property type="entry name" value="PAC"/>
    <property type="match status" value="1"/>
</dbReference>
<dbReference type="FunFam" id="3.30.565.10:FF:000006">
    <property type="entry name" value="Sensor histidine kinase WalK"/>
    <property type="match status" value="1"/>
</dbReference>
<dbReference type="Pfam" id="PF13426">
    <property type="entry name" value="PAS_9"/>
    <property type="match status" value="1"/>
</dbReference>
<feature type="domain" description="PAC" evidence="8">
    <location>
        <begin position="262"/>
        <end position="313"/>
    </location>
</feature>
<dbReference type="Gene3D" id="3.30.565.10">
    <property type="entry name" value="Histidine kinase-like ATPase, C-terminal domain"/>
    <property type="match status" value="1"/>
</dbReference>
<dbReference type="Proteomes" id="UP000028725">
    <property type="component" value="Unassembled WGS sequence"/>
</dbReference>
<gene>
    <name evidence="9" type="ORF">DB31_6791</name>
</gene>
<keyword evidence="6" id="KW-0902">Two-component regulatory system</keyword>
<dbReference type="InterPro" id="IPR050736">
    <property type="entry name" value="Sensor_HK_Regulatory"/>
</dbReference>
<keyword evidence="3" id="KW-0597">Phosphoprotein</keyword>
<dbReference type="InterPro" id="IPR035965">
    <property type="entry name" value="PAS-like_dom_sf"/>
</dbReference>
<keyword evidence="10" id="KW-1185">Reference proteome</keyword>
<dbReference type="Pfam" id="PF00512">
    <property type="entry name" value="HisKA"/>
    <property type="match status" value="1"/>
</dbReference>
<dbReference type="InterPro" id="IPR013656">
    <property type="entry name" value="PAS_4"/>
</dbReference>
<reference evidence="9 10" key="1">
    <citation type="submission" date="2014-04" db="EMBL/GenBank/DDBJ databases">
        <title>Genome assembly of Hyalangium minutum DSM 14724.</title>
        <authorList>
            <person name="Sharma G."/>
            <person name="Subramanian S."/>
        </authorList>
    </citation>
    <scope>NUCLEOTIDE SEQUENCE [LARGE SCALE GENOMIC DNA]</scope>
    <source>
        <strain evidence="9 10">DSM 14724</strain>
    </source>
</reference>
<dbReference type="Pfam" id="PF08448">
    <property type="entry name" value="PAS_4"/>
    <property type="match status" value="1"/>
</dbReference>
<dbReference type="InterPro" id="IPR004358">
    <property type="entry name" value="Sig_transdc_His_kin-like_C"/>
</dbReference>
<dbReference type="PROSITE" id="PS50109">
    <property type="entry name" value="HIS_KIN"/>
    <property type="match status" value="1"/>
</dbReference>
<dbReference type="InterPro" id="IPR003661">
    <property type="entry name" value="HisK_dim/P_dom"/>
</dbReference>
<dbReference type="GO" id="GO:0000155">
    <property type="term" value="F:phosphorelay sensor kinase activity"/>
    <property type="evidence" value="ECO:0007669"/>
    <property type="project" value="InterPro"/>
</dbReference>
<organism evidence="9 10">
    <name type="scientific">Hyalangium minutum</name>
    <dbReference type="NCBI Taxonomy" id="394096"/>
    <lineage>
        <taxon>Bacteria</taxon>
        <taxon>Pseudomonadati</taxon>
        <taxon>Myxococcota</taxon>
        <taxon>Myxococcia</taxon>
        <taxon>Myxococcales</taxon>
        <taxon>Cystobacterineae</taxon>
        <taxon>Archangiaceae</taxon>
        <taxon>Hyalangium</taxon>
    </lineage>
</organism>
<evidence type="ECO:0000259" key="7">
    <source>
        <dbReference type="PROSITE" id="PS50109"/>
    </source>
</evidence>
<dbReference type="InterPro" id="IPR029016">
    <property type="entry name" value="GAF-like_dom_sf"/>
</dbReference>
<dbReference type="Gene3D" id="3.30.450.40">
    <property type="match status" value="1"/>
</dbReference>
<dbReference type="FunFam" id="3.30.450.40:FF:000035">
    <property type="entry name" value="PAS sensor protein"/>
    <property type="match status" value="1"/>
</dbReference>
<dbReference type="InterPro" id="IPR003018">
    <property type="entry name" value="GAF"/>
</dbReference>
<comment type="catalytic activity">
    <reaction evidence="1">
        <text>ATP + protein L-histidine = ADP + protein N-phospho-L-histidine.</text>
        <dbReference type="EC" id="2.7.13.3"/>
    </reaction>
</comment>
<dbReference type="STRING" id="394096.DB31_6791"/>
<comment type="caution">
    <text evidence="9">The sequence shown here is derived from an EMBL/GenBank/DDBJ whole genome shotgun (WGS) entry which is preliminary data.</text>
</comment>
<dbReference type="Pfam" id="PF02518">
    <property type="entry name" value="HATPase_c"/>
    <property type="match status" value="1"/>
</dbReference>
<evidence type="ECO:0000259" key="8">
    <source>
        <dbReference type="PROSITE" id="PS50113"/>
    </source>
</evidence>
<dbReference type="InterPro" id="IPR000700">
    <property type="entry name" value="PAS-assoc_C"/>
</dbReference>
<dbReference type="Gene3D" id="1.10.287.130">
    <property type="match status" value="1"/>
</dbReference>
<dbReference type="InterPro" id="IPR000014">
    <property type="entry name" value="PAS"/>
</dbReference>
<dbReference type="Gene3D" id="3.30.450.20">
    <property type="entry name" value="PAS domain"/>
    <property type="match status" value="2"/>
</dbReference>
<dbReference type="SUPFAM" id="SSF47384">
    <property type="entry name" value="Homodimeric domain of signal transducing histidine kinase"/>
    <property type="match status" value="1"/>
</dbReference>
<dbReference type="SUPFAM" id="SSF55785">
    <property type="entry name" value="PYP-like sensor domain (PAS domain)"/>
    <property type="match status" value="2"/>
</dbReference>
<dbReference type="SMART" id="SM00388">
    <property type="entry name" value="HisKA"/>
    <property type="match status" value="1"/>
</dbReference>
<keyword evidence="5" id="KW-0418">Kinase</keyword>